<organism evidence="2 3">
    <name type="scientific">Chromobacterium haemolyticum</name>
    <dbReference type="NCBI Taxonomy" id="394935"/>
    <lineage>
        <taxon>Bacteria</taxon>
        <taxon>Pseudomonadati</taxon>
        <taxon>Pseudomonadota</taxon>
        <taxon>Betaproteobacteria</taxon>
        <taxon>Neisseriales</taxon>
        <taxon>Chromobacteriaceae</taxon>
        <taxon>Chromobacterium</taxon>
    </lineage>
</organism>
<dbReference type="PANTHER" id="PTHR34821:SF2">
    <property type="entry name" value="INNER MEMBRANE PROTEIN YDCZ"/>
    <property type="match status" value="1"/>
</dbReference>
<reference evidence="2 3" key="1">
    <citation type="submission" date="2017-02" db="EMBL/GenBank/DDBJ databases">
        <title>Chromobacterium haemolyticum H5244.</title>
        <authorList>
            <person name="Gulvik C.A."/>
        </authorList>
    </citation>
    <scope>NUCLEOTIDE SEQUENCE [LARGE SCALE GENOMIC DNA]</scope>
    <source>
        <strain evidence="2 3">H5244</strain>
    </source>
</reference>
<keyword evidence="1" id="KW-1133">Transmembrane helix</keyword>
<evidence type="ECO:0008006" key="4">
    <source>
        <dbReference type="Google" id="ProtNLM"/>
    </source>
</evidence>
<dbReference type="PANTHER" id="PTHR34821">
    <property type="entry name" value="INNER MEMBRANE PROTEIN YDCZ"/>
    <property type="match status" value="1"/>
</dbReference>
<name>A0A1W0CK26_9NEIS</name>
<dbReference type="Pfam" id="PF04657">
    <property type="entry name" value="DMT_YdcZ"/>
    <property type="match status" value="1"/>
</dbReference>
<dbReference type="Proteomes" id="UP000192721">
    <property type="component" value="Unassembled WGS sequence"/>
</dbReference>
<dbReference type="EMBL" id="MUKV01000029">
    <property type="protein sequence ID" value="OQS35061.1"/>
    <property type="molecule type" value="Genomic_DNA"/>
</dbReference>
<evidence type="ECO:0000313" key="2">
    <source>
        <dbReference type="EMBL" id="OQS35061.1"/>
    </source>
</evidence>
<feature type="transmembrane region" description="Helical" evidence="1">
    <location>
        <begin position="69"/>
        <end position="90"/>
    </location>
</feature>
<evidence type="ECO:0000313" key="3">
    <source>
        <dbReference type="Proteomes" id="UP000192721"/>
    </source>
</evidence>
<feature type="transmembrane region" description="Helical" evidence="1">
    <location>
        <begin position="129"/>
        <end position="148"/>
    </location>
</feature>
<comment type="caution">
    <text evidence="2">The sequence shown here is derived from an EMBL/GenBank/DDBJ whole genome shotgun (WGS) entry which is preliminary data.</text>
</comment>
<proteinExistence type="predicted"/>
<evidence type="ECO:0000256" key="1">
    <source>
        <dbReference type="SAM" id="Phobius"/>
    </source>
</evidence>
<dbReference type="AlphaFoldDB" id="A0A1W0CK26"/>
<feature type="transmembrane region" description="Helical" evidence="1">
    <location>
        <begin position="36"/>
        <end position="57"/>
    </location>
</feature>
<feature type="transmembrane region" description="Helical" evidence="1">
    <location>
        <begin position="96"/>
        <end position="117"/>
    </location>
</feature>
<accession>A0A1W0CK26</accession>
<protein>
    <recommendedName>
        <fullName evidence="4">EamA-like transporter family protein</fullName>
    </recommendedName>
</protein>
<keyword evidence="1" id="KW-0472">Membrane</keyword>
<gene>
    <name evidence="2" type="ORF">B0T45_18035</name>
</gene>
<dbReference type="InterPro" id="IPR006750">
    <property type="entry name" value="YdcZ"/>
</dbReference>
<keyword evidence="1" id="KW-0812">Transmembrane</keyword>
<dbReference type="GO" id="GO:0005886">
    <property type="term" value="C:plasma membrane"/>
    <property type="evidence" value="ECO:0007669"/>
    <property type="project" value="TreeGrafter"/>
</dbReference>
<sequence length="155" mass="16357">MNPIYPLFAFAIGVVVPLQAAINNQLKGVLGNSTLLAALVSFSVGSLCLAGLAVATGQKWQDLGQLGRVEWWMLLGGAMGAMFVFGTTLLAPRLGVAAMLSLVIAGQVCVSLLFDRFGWLAMPLREVNLPRLLGAALVVGGVLLVNFGDKWFGRV</sequence>
<dbReference type="RefSeq" id="WP_081556419.1">
    <property type="nucleotide sequence ID" value="NZ_MUKV01000029.1"/>
</dbReference>